<accession>A0A4U0UER1</accession>
<reference evidence="1 2" key="1">
    <citation type="submission" date="2017-03" db="EMBL/GenBank/DDBJ databases">
        <title>Genomes of endolithic fungi from Antarctica.</title>
        <authorList>
            <person name="Coleine C."/>
            <person name="Masonjones S."/>
            <person name="Stajich J.E."/>
        </authorList>
    </citation>
    <scope>NUCLEOTIDE SEQUENCE [LARGE SCALE GENOMIC DNA]</scope>
    <source>
        <strain evidence="1 2">CCFEE 6315</strain>
    </source>
</reference>
<dbReference type="EMBL" id="NAJL01000004">
    <property type="protein sequence ID" value="TKA32885.1"/>
    <property type="molecule type" value="Genomic_DNA"/>
</dbReference>
<dbReference type="PANTHER" id="PTHR10285">
    <property type="entry name" value="URIDINE KINASE"/>
    <property type="match status" value="1"/>
</dbReference>
<keyword evidence="2" id="KW-1185">Reference proteome</keyword>
<dbReference type="CDD" id="cd02024">
    <property type="entry name" value="NRK1"/>
    <property type="match status" value="1"/>
</dbReference>
<evidence type="ECO:0000313" key="2">
    <source>
        <dbReference type="Proteomes" id="UP000308549"/>
    </source>
</evidence>
<dbReference type="AlphaFoldDB" id="A0A4U0UER1"/>
<gene>
    <name evidence="1" type="ORF">B0A50_01111</name>
</gene>
<dbReference type="SUPFAM" id="SSF52540">
    <property type="entry name" value="P-loop containing nucleoside triphosphate hydrolases"/>
    <property type="match status" value="1"/>
</dbReference>
<protein>
    <recommendedName>
        <fullName evidence="3">Nicotinamide riboside kinase</fullName>
    </recommendedName>
</protein>
<dbReference type="PRINTS" id="PR00988">
    <property type="entry name" value="URIDINKINASE"/>
</dbReference>
<sequence length="247" mass="27844">MPSQNAILVGISGPSSSGKTTLARLLRDVLPNAFILHEDDFYKPDASIPQHATGVADWDCLDALDLSAFESALRHIKQHGLPPSDLVSKEDKNSIGQQVDVDHAVIDDLTWKASRWMFQNVPPVAIIDGFLLYSEEMEGIRELFDVKLFLKTEFETARRRREARSGYVTLQGFWEDPPNYVQNVVWPNYKQDHAFMFKGGDVEGEYNDEKLKELGISGTSSEAQQSMTKCLEWAYGIVEEALGNFKE</sequence>
<evidence type="ECO:0000313" key="1">
    <source>
        <dbReference type="EMBL" id="TKA32885.1"/>
    </source>
</evidence>
<proteinExistence type="predicted"/>
<organism evidence="1 2">
    <name type="scientific">Salinomyces thailandicus</name>
    <dbReference type="NCBI Taxonomy" id="706561"/>
    <lineage>
        <taxon>Eukaryota</taxon>
        <taxon>Fungi</taxon>
        <taxon>Dikarya</taxon>
        <taxon>Ascomycota</taxon>
        <taxon>Pezizomycotina</taxon>
        <taxon>Dothideomycetes</taxon>
        <taxon>Dothideomycetidae</taxon>
        <taxon>Mycosphaerellales</taxon>
        <taxon>Teratosphaeriaceae</taxon>
        <taxon>Salinomyces</taxon>
    </lineage>
</organism>
<dbReference type="Proteomes" id="UP000308549">
    <property type="component" value="Unassembled WGS sequence"/>
</dbReference>
<dbReference type="OrthoDB" id="10041966at2759"/>
<comment type="caution">
    <text evidence="1">The sequence shown here is derived from an EMBL/GenBank/DDBJ whole genome shotgun (WGS) entry which is preliminary data.</text>
</comment>
<name>A0A4U0UER1_9PEZI</name>
<dbReference type="InterPro" id="IPR027417">
    <property type="entry name" value="P-loop_NTPase"/>
</dbReference>
<dbReference type="Gene3D" id="3.40.50.300">
    <property type="entry name" value="P-loop containing nucleotide triphosphate hydrolases"/>
    <property type="match status" value="1"/>
</dbReference>
<evidence type="ECO:0008006" key="3">
    <source>
        <dbReference type="Google" id="ProtNLM"/>
    </source>
</evidence>